<reference evidence="2 3" key="1">
    <citation type="journal article" date="2020" name="Microorganisms">
        <title>Simultaneous Genome Sequencing of Prosthecochloris ethylica and Desulfuromonas acetoxidans within a Syntrophic Mixture Reveals Unique Pili and Protein Interactions.</title>
        <authorList>
            <person name="Kyndt J.A."/>
            <person name="Van Beeumen J.J."/>
            <person name="Meyer T.E."/>
        </authorList>
    </citation>
    <scope>NUCLEOTIDE SEQUENCE [LARGE SCALE GENOMIC DNA]</scope>
    <source>
        <strain evidence="2 3">N3</strain>
    </source>
</reference>
<protein>
    <submittedName>
        <fullName evidence="2">Sulfide/dihydroorotate dehydrogenase-like FAD/NAD-binding protein</fullName>
    </submittedName>
</protein>
<dbReference type="Gene3D" id="2.40.30.10">
    <property type="entry name" value="Translation factors"/>
    <property type="match status" value="1"/>
</dbReference>
<dbReference type="CDD" id="cd06219">
    <property type="entry name" value="DHOD_e_trans_like1"/>
    <property type="match status" value="1"/>
</dbReference>
<dbReference type="Proteomes" id="UP000619838">
    <property type="component" value="Unassembled WGS sequence"/>
</dbReference>
<dbReference type="SUPFAM" id="SSF63380">
    <property type="entry name" value="Riboflavin synthase domain-like"/>
    <property type="match status" value="1"/>
</dbReference>
<feature type="domain" description="FAD-binding FR-type" evidence="1">
    <location>
        <begin position="1"/>
        <end position="95"/>
    </location>
</feature>
<dbReference type="InterPro" id="IPR019480">
    <property type="entry name" value="Dihydroorotate_DH_Fe-S-bd"/>
</dbReference>
<keyword evidence="3" id="KW-1185">Reference proteome</keyword>
<evidence type="ECO:0000313" key="2">
    <source>
        <dbReference type="EMBL" id="MBF0636170.1"/>
    </source>
</evidence>
<dbReference type="PANTHER" id="PTHR43513:SF3">
    <property type="entry name" value="DIHYDROOROTATE DEHYDROGENASE B (NAD(+)), ELECTRON TRANSFER SUBUNIT-RELATED"/>
    <property type="match status" value="1"/>
</dbReference>
<dbReference type="InterPro" id="IPR017927">
    <property type="entry name" value="FAD-bd_FR_type"/>
</dbReference>
<gene>
    <name evidence="2" type="ORF">INT08_03095</name>
</gene>
<dbReference type="NCBIfam" id="NF004862">
    <property type="entry name" value="PRK06222.1"/>
    <property type="match status" value="1"/>
</dbReference>
<dbReference type="Pfam" id="PF10418">
    <property type="entry name" value="DHODB_Fe-S_bind"/>
    <property type="match status" value="1"/>
</dbReference>
<dbReference type="InterPro" id="IPR012165">
    <property type="entry name" value="Cyt_c3_hydrogenase_gsu"/>
</dbReference>
<evidence type="ECO:0000313" key="3">
    <source>
        <dbReference type="Proteomes" id="UP000619838"/>
    </source>
</evidence>
<organism evidence="2 3">
    <name type="scientific">Prosthecochloris ethylica</name>
    <dbReference type="NCBI Taxonomy" id="2743976"/>
    <lineage>
        <taxon>Bacteria</taxon>
        <taxon>Pseudomonadati</taxon>
        <taxon>Chlorobiota</taxon>
        <taxon>Chlorobiia</taxon>
        <taxon>Chlorobiales</taxon>
        <taxon>Chlorobiaceae</taxon>
        <taxon>Prosthecochloris</taxon>
    </lineage>
</organism>
<name>A0ABR9XQA7_9CHLB</name>
<dbReference type="SUPFAM" id="SSF52343">
    <property type="entry name" value="Ferredoxin reductase-like, C-terminal NADP-linked domain"/>
    <property type="match status" value="1"/>
</dbReference>
<sequence length="281" mass="30405">MYTIVSADFLAENIKKFEIDAPRIAKKRQAGQFVMLRVSEHGERIPLTIADSDVQKGTITIIAQGAGKTTRELNRLNKGDTISDIVGPLGTPSHIENFGTAVSIGGGVGAAIAYPTAVALKKAGNYVITINGARSKEMVILEEEMKSVSDEAYITTDDGSYGFHGFVTQKLQELIDSGKKIDYVLAIGPIPMMKAVADVTRPYNIKTVVSLNPIMVDGTGMCGGCRVTVGNELKFACVDGPEFDAHLVDFSNLSDRNKIYISEEKASAEQDEHRCQLDRNS</sequence>
<accession>A0ABR9XQA7</accession>
<proteinExistence type="predicted"/>
<dbReference type="PROSITE" id="PS51384">
    <property type="entry name" value="FAD_FR"/>
    <property type="match status" value="1"/>
</dbReference>
<dbReference type="Gene3D" id="3.40.50.80">
    <property type="entry name" value="Nucleotide-binding domain of ferredoxin-NADP reductase (FNR) module"/>
    <property type="match status" value="1"/>
</dbReference>
<dbReference type="InterPro" id="IPR050353">
    <property type="entry name" value="PyrK_electron_transfer"/>
</dbReference>
<dbReference type="InterPro" id="IPR017938">
    <property type="entry name" value="Riboflavin_synthase-like_b-brl"/>
</dbReference>
<dbReference type="InterPro" id="IPR039261">
    <property type="entry name" value="FNR_nucleotide-bd"/>
</dbReference>
<comment type="caution">
    <text evidence="2">The sequence shown here is derived from an EMBL/GenBank/DDBJ whole genome shotgun (WGS) entry which is preliminary data.</text>
</comment>
<dbReference type="RefSeq" id="WP_114607589.1">
    <property type="nucleotide sequence ID" value="NZ_JABVZQ010000006.1"/>
</dbReference>
<dbReference type="PIRSF" id="PIRSF006816">
    <property type="entry name" value="Cyc3_hyd_g"/>
    <property type="match status" value="1"/>
</dbReference>
<evidence type="ECO:0000259" key="1">
    <source>
        <dbReference type="PROSITE" id="PS51384"/>
    </source>
</evidence>
<dbReference type="PANTHER" id="PTHR43513">
    <property type="entry name" value="DIHYDROOROTATE DEHYDROGENASE B (NAD(+)), ELECTRON TRANSFER SUBUNIT"/>
    <property type="match status" value="1"/>
</dbReference>
<dbReference type="EMBL" id="JADGII010000003">
    <property type="protein sequence ID" value="MBF0636170.1"/>
    <property type="molecule type" value="Genomic_DNA"/>
</dbReference>